<comment type="caution">
    <text evidence="1">The sequence shown here is derived from an EMBL/GenBank/DDBJ whole genome shotgun (WGS) entry which is preliminary data.</text>
</comment>
<dbReference type="EMBL" id="BGPR01070192">
    <property type="protein sequence ID" value="GBO43690.1"/>
    <property type="molecule type" value="Genomic_DNA"/>
</dbReference>
<dbReference type="Proteomes" id="UP000499080">
    <property type="component" value="Unassembled WGS sequence"/>
</dbReference>
<evidence type="ECO:0000313" key="1">
    <source>
        <dbReference type="EMBL" id="GBO43614.1"/>
    </source>
</evidence>
<proteinExistence type="predicted"/>
<evidence type="ECO:0000313" key="4">
    <source>
        <dbReference type="EMBL" id="GBO43690.1"/>
    </source>
</evidence>
<dbReference type="AlphaFoldDB" id="A0A4Y2X400"/>
<evidence type="ECO:0000313" key="5">
    <source>
        <dbReference type="Proteomes" id="UP000499080"/>
    </source>
</evidence>
<dbReference type="EMBL" id="BGPR01070121">
    <property type="protein sequence ID" value="GBO43617.1"/>
    <property type="molecule type" value="Genomic_DNA"/>
</dbReference>
<reference evidence="1 5" key="1">
    <citation type="journal article" date="2019" name="Sci. Rep.">
        <title>Orb-weaving spider Araneus ventricosus genome elucidates the spidroin gene catalogue.</title>
        <authorList>
            <person name="Kono N."/>
            <person name="Nakamura H."/>
            <person name="Ohtoshi R."/>
            <person name="Moran D.A.P."/>
            <person name="Shinohara A."/>
            <person name="Yoshida Y."/>
            <person name="Fujiwara M."/>
            <person name="Mori M."/>
            <person name="Tomita M."/>
            <person name="Arakawa K."/>
        </authorList>
    </citation>
    <scope>NUCLEOTIDE SEQUENCE [LARGE SCALE GENOMIC DNA]</scope>
</reference>
<accession>A0A4Y2X400</accession>
<sequence>MQLNGSISHGGLRRVSVQFIQHAELERYQLSATDQNLEKCRDPVHRLFAGYTPVLQQSSLRSLRGCTVIAGVTLRLQRFCSAFQRGLSAGAGPSLVKLVQLPFVVGSFQLWPSARAPCFDCGCCELTTFR</sequence>
<evidence type="ECO:0000313" key="3">
    <source>
        <dbReference type="EMBL" id="GBO43617.1"/>
    </source>
</evidence>
<organism evidence="1 5">
    <name type="scientific">Araneus ventricosus</name>
    <name type="common">Orbweaver spider</name>
    <name type="synonym">Epeira ventricosa</name>
    <dbReference type="NCBI Taxonomy" id="182803"/>
    <lineage>
        <taxon>Eukaryota</taxon>
        <taxon>Metazoa</taxon>
        <taxon>Ecdysozoa</taxon>
        <taxon>Arthropoda</taxon>
        <taxon>Chelicerata</taxon>
        <taxon>Arachnida</taxon>
        <taxon>Araneae</taxon>
        <taxon>Araneomorphae</taxon>
        <taxon>Entelegynae</taxon>
        <taxon>Araneoidea</taxon>
        <taxon>Araneidae</taxon>
        <taxon>Araneus</taxon>
    </lineage>
</organism>
<keyword evidence="5" id="KW-1185">Reference proteome</keyword>
<name>A0A4Y2X400_ARAVE</name>
<evidence type="ECO:0000313" key="2">
    <source>
        <dbReference type="EMBL" id="GBO43615.1"/>
    </source>
</evidence>
<protein>
    <submittedName>
        <fullName evidence="1">Uncharacterized protein</fullName>
    </submittedName>
</protein>
<gene>
    <name evidence="2" type="ORF">AVEN_105063_1</name>
    <name evidence="4" type="ORF">AVEN_140283_1</name>
    <name evidence="3" type="ORF">AVEN_179669_1</name>
    <name evidence="1" type="ORF">AVEN_79262_1</name>
</gene>
<dbReference type="EMBL" id="BGPR01070117">
    <property type="protein sequence ID" value="GBO43614.1"/>
    <property type="molecule type" value="Genomic_DNA"/>
</dbReference>
<dbReference type="EMBL" id="BGPR01070118">
    <property type="protein sequence ID" value="GBO43615.1"/>
    <property type="molecule type" value="Genomic_DNA"/>
</dbReference>